<sequence length="748" mass="84720">MKKAKKIKRKSRPVAESHVTVNLDRTKYEVVRECAEISGWHETSSTQKCLVFWADASGTIDFASRLQRWQFYNHFPGMGVIAHKVALSRTLSRMLRAYPVFYDFHPQTFVLPHHKTELKNSMSFNSKVEKGNKLLANFSNTTNKNNIGNNNKTTNNNENNKNNRDDLNIHENHNNNKNNNNTIRNSNIKTFIIKPDKGSQGKGIQLVQDASVVDGYYDNAVAQEYIEPFLINNLKFDLRIYVLVTSVSPLRVYVHKQGMARFCTEPYESPNNKNLDNAYSHLTNFSLNKSNANFEVLEEGGHKRSLESVFKDISDMGVNVEEIWAKIEDIIRLTLIAAQPELSAHYHTALNVNDGKSRCFEILGFDILLDKNAKPYLLEVNCMPSLQNGSDFDTKLKKTVVLETMKILAIPPNFKKLCMNHFKQISMHRAGNVKPLFDPKKESEIALETHWKQLIPVPASNENDSNYKDIVEMLSIITSKRKLNNNCAPTPLINNHNNNNNNSNSVNNKVTASNGNTSSLNNNANSNNISNTNTNNTNTNNNNNNNTTNNNNEIQVNNEGSNGVNQNLEDINLFTKSTSNLASDNVNPYAPCIIPRYAQKLPRPAQTPQPQHLRHVTQNLLKKPNVKNPNYMVKAPKALIMANEARNLKIVAQEKRTKLLDSVPFHSIFKGITPSPVIPSEEKERLRILNAQKNNPVCSNILYSIHNFIRENGYTKNVQVSQGNPSKPQMYMKISTSTSSNYVRKFVV</sequence>
<keyword evidence="2" id="KW-0547">Nucleotide-binding</keyword>
<feature type="compositionally biased region" description="Low complexity" evidence="4">
    <location>
        <begin position="140"/>
        <end position="160"/>
    </location>
</feature>
<dbReference type="GO" id="GO:0015631">
    <property type="term" value="F:tubulin binding"/>
    <property type="evidence" value="ECO:0007669"/>
    <property type="project" value="TreeGrafter"/>
</dbReference>
<dbReference type="PANTHER" id="PTHR12241">
    <property type="entry name" value="TUBULIN POLYGLUTAMYLASE"/>
    <property type="match status" value="1"/>
</dbReference>
<dbReference type="GO" id="GO:0036064">
    <property type="term" value="C:ciliary basal body"/>
    <property type="evidence" value="ECO:0007669"/>
    <property type="project" value="TreeGrafter"/>
</dbReference>
<comment type="caution">
    <text evidence="5">The sequence shown here is derived from an EMBL/GenBank/DDBJ whole genome shotgun (WGS) entry which is preliminary data.</text>
</comment>
<dbReference type="AlphaFoldDB" id="A0A1J4KRG0"/>
<dbReference type="OrthoDB" id="202825at2759"/>
<evidence type="ECO:0000256" key="3">
    <source>
        <dbReference type="ARBA" id="ARBA00022840"/>
    </source>
</evidence>
<reference evidence="5" key="1">
    <citation type="submission" date="2016-10" db="EMBL/GenBank/DDBJ databases">
        <authorList>
            <person name="Benchimol M."/>
            <person name="Almeida L.G."/>
            <person name="Vasconcelos A.T."/>
            <person name="Perreira-Neves A."/>
            <person name="Rosa I.A."/>
            <person name="Tasca T."/>
            <person name="Bogo M.R."/>
            <person name="de Souza W."/>
        </authorList>
    </citation>
    <scope>NUCLEOTIDE SEQUENCE [LARGE SCALE GENOMIC DNA]</scope>
    <source>
        <strain evidence="5">K</strain>
    </source>
</reference>
<feature type="compositionally biased region" description="Low complexity" evidence="4">
    <location>
        <begin position="494"/>
        <end position="554"/>
    </location>
</feature>
<dbReference type="Gene3D" id="3.30.470.20">
    <property type="entry name" value="ATP-grasp fold, B domain"/>
    <property type="match status" value="1"/>
</dbReference>
<dbReference type="EMBL" id="MLAK01000461">
    <property type="protein sequence ID" value="OHT13847.1"/>
    <property type="molecule type" value="Genomic_DNA"/>
</dbReference>
<dbReference type="InterPro" id="IPR004344">
    <property type="entry name" value="TTL/TTLL_fam"/>
</dbReference>
<dbReference type="RefSeq" id="XP_068366983.1">
    <property type="nucleotide sequence ID" value="XM_068498621.1"/>
</dbReference>
<dbReference type="GO" id="GO:0070740">
    <property type="term" value="F:tubulin-glutamic acid ligase activity"/>
    <property type="evidence" value="ECO:0007669"/>
    <property type="project" value="TreeGrafter"/>
</dbReference>
<dbReference type="GeneID" id="94833325"/>
<dbReference type="Pfam" id="PF03133">
    <property type="entry name" value="TTL"/>
    <property type="match status" value="1"/>
</dbReference>
<gene>
    <name evidence="5" type="ORF">TRFO_15851</name>
</gene>
<dbReference type="Proteomes" id="UP000179807">
    <property type="component" value="Unassembled WGS sequence"/>
</dbReference>
<proteinExistence type="predicted"/>
<evidence type="ECO:0000256" key="2">
    <source>
        <dbReference type="ARBA" id="ARBA00022741"/>
    </source>
</evidence>
<evidence type="ECO:0000313" key="5">
    <source>
        <dbReference type="EMBL" id="OHT13847.1"/>
    </source>
</evidence>
<evidence type="ECO:0008006" key="7">
    <source>
        <dbReference type="Google" id="ProtNLM"/>
    </source>
</evidence>
<dbReference type="PROSITE" id="PS51221">
    <property type="entry name" value="TTL"/>
    <property type="match status" value="1"/>
</dbReference>
<dbReference type="GO" id="GO:0005524">
    <property type="term" value="F:ATP binding"/>
    <property type="evidence" value="ECO:0007669"/>
    <property type="project" value="UniProtKB-KW"/>
</dbReference>
<accession>A0A1J4KRG0</accession>
<feature type="region of interest" description="Disordered" evidence="4">
    <location>
        <begin position="488"/>
        <end position="554"/>
    </location>
</feature>
<evidence type="ECO:0000256" key="1">
    <source>
        <dbReference type="ARBA" id="ARBA00022598"/>
    </source>
</evidence>
<organism evidence="5 6">
    <name type="scientific">Tritrichomonas foetus</name>
    <dbReference type="NCBI Taxonomy" id="1144522"/>
    <lineage>
        <taxon>Eukaryota</taxon>
        <taxon>Metamonada</taxon>
        <taxon>Parabasalia</taxon>
        <taxon>Tritrichomonadida</taxon>
        <taxon>Tritrichomonadidae</taxon>
        <taxon>Tritrichomonas</taxon>
    </lineage>
</organism>
<keyword evidence="1" id="KW-0436">Ligase</keyword>
<protein>
    <recommendedName>
        <fullName evidence="7">Tubulin-tyrosine ligase family protein</fullName>
    </recommendedName>
</protein>
<keyword evidence="3" id="KW-0067">ATP-binding</keyword>
<name>A0A1J4KRG0_9EUKA</name>
<keyword evidence="6" id="KW-1185">Reference proteome</keyword>
<evidence type="ECO:0000313" key="6">
    <source>
        <dbReference type="Proteomes" id="UP000179807"/>
    </source>
</evidence>
<dbReference type="VEuPathDB" id="TrichDB:TRFO_15851"/>
<dbReference type="GO" id="GO:0000226">
    <property type="term" value="P:microtubule cytoskeleton organization"/>
    <property type="evidence" value="ECO:0007669"/>
    <property type="project" value="TreeGrafter"/>
</dbReference>
<dbReference type="PANTHER" id="PTHR12241:SF147">
    <property type="entry name" value="TUBULIN POLYGLUTAMYLASE TTLL7"/>
    <property type="match status" value="1"/>
</dbReference>
<dbReference type="SUPFAM" id="SSF56059">
    <property type="entry name" value="Glutathione synthetase ATP-binding domain-like"/>
    <property type="match status" value="1"/>
</dbReference>
<feature type="compositionally biased region" description="Basic and acidic residues" evidence="4">
    <location>
        <begin position="161"/>
        <end position="174"/>
    </location>
</feature>
<feature type="region of interest" description="Disordered" evidence="4">
    <location>
        <begin position="138"/>
        <end position="183"/>
    </location>
</feature>
<evidence type="ECO:0000256" key="4">
    <source>
        <dbReference type="SAM" id="MobiDB-lite"/>
    </source>
</evidence>